<dbReference type="EMBL" id="BDSP01000049">
    <property type="protein sequence ID" value="GAX12096.1"/>
    <property type="molecule type" value="Genomic_DNA"/>
</dbReference>
<dbReference type="PROSITE" id="PS50294">
    <property type="entry name" value="WD_REPEATS_REGION"/>
    <property type="match status" value="1"/>
</dbReference>
<accession>A0A1Z5JDS3</accession>
<feature type="repeat" description="WD" evidence="3">
    <location>
        <begin position="337"/>
        <end position="376"/>
    </location>
</feature>
<gene>
    <name evidence="4" type="ORF">FisN_15Lh212</name>
</gene>
<dbReference type="SMART" id="SM00320">
    <property type="entry name" value="WD40"/>
    <property type="match status" value="2"/>
</dbReference>
<sequence length="377" mass="41605">MNNEKPTFDPFATVHITSTRDDAVSAVCLVDSHIEFERLSPDDDDSSSDDDDDEWMLPSRNQFLARTTDPTNILYVTGQRSGDAFLWKGHNQLYSLSPNRGGTCLSLQRAGPGRVLLQTKDEAGTVSFHDLETNQTLSSFQTMSKTFCAAVSYENYWTLLPTSVETVVQLYDERQSSARTRVFHAAGLSPNDGSHNLRQYGMVSSLAGDANMIACGMESGHVFYHDIRMEPRVCSSVKLNSSNPIICLDMKERNESNSIVTVAGQAGDKDDQNTISWIESKQDQESIQSRVRTQLSTSRTGKTGVSCARLLSERLAAVGGWDGRLRIFNRSKLMALGRGHTGTIQSLDWHNSCVITGGVDGRVLLWDVSAFSAKNKT</sequence>
<evidence type="ECO:0000256" key="2">
    <source>
        <dbReference type="ARBA" id="ARBA00022737"/>
    </source>
</evidence>
<evidence type="ECO:0000256" key="1">
    <source>
        <dbReference type="ARBA" id="ARBA00022574"/>
    </source>
</evidence>
<proteinExistence type="predicted"/>
<keyword evidence="1 3" id="KW-0853">WD repeat</keyword>
<protein>
    <submittedName>
        <fullName evidence="4">Uncharacterized protein</fullName>
    </submittedName>
</protein>
<dbReference type="PANTHER" id="PTHR19854">
    <property type="entry name" value="TRANSDUCIN BETA-LIKE 3"/>
    <property type="match status" value="1"/>
</dbReference>
<dbReference type="Proteomes" id="UP000198406">
    <property type="component" value="Unassembled WGS sequence"/>
</dbReference>
<keyword evidence="2" id="KW-0677">Repeat</keyword>
<dbReference type="InParanoid" id="A0A1Z5JDS3"/>
<comment type="caution">
    <text evidence="4">The sequence shown here is derived from an EMBL/GenBank/DDBJ whole genome shotgun (WGS) entry which is preliminary data.</text>
</comment>
<dbReference type="InterPro" id="IPR036322">
    <property type="entry name" value="WD40_repeat_dom_sf"/>
</dbReference>
<keyword evidence="5" id="KW-1185">Reference proteome</keyword>
<dbReference type="OrthoDB" id="7668193at2759"/>
<dbReference type="InterPro" id="IPR015943">
    <property type="entry name" value="WD40/YVTN_repeat-like_dom_sf"/>
</dbReference>
<reference evidence="4 5" key="1">
    <citation type="journal article" date="2015" name="Plant Cell">
        <title>Oil accumulation by the oleaginous diatom Fistulifera solaris as revealed by the genome and transcriptome.</title>
        <authorList>
            <person name="Tanaka T."/>
            <person name="Maeda Y."/>
            <person name="Veluchamy A."/>
            <person name="Tanaka M."/>
            <person name="Abida H."/>
            <person name="Marechal E."/>
            <person name="Bowler C."/>
            <person name="Muto M."/>
            <person name="Sunaga Y."/>
            <person name="Tanaka M."/>
            <person name="Yoshino T."/>
            <person name="Taniguchi T."/>
            <person name="Fukuda Y."/>
            <person name="Nemoto M."/>
            <person name="Matsumoto M."/>
            <person name="Wong P.S."/>
            <person name="Aburatani S."/>
            <person name="Fujibuchi W."/>
        </authorList>
    </citation>
    <scope>NUCLEOTIDE SEQUENCE [LARGE SCALE GENOMIC DNA]</scope>
    <source>
        <strain evidence="4 5">JPCC DA0580</strain>
    </source>
</reference>
<organism evidence="4 5">
    <name type="scientific">Fistulifera solaris</name>
    <name type="common">Oleaginous diatom</name>
    <dbReference type="NCBI Taxonomy" id="1519565"/>
    <lineage>
        <taxon>Eukaryota</taxon>
        <taxon>Sar</taxon>
        <taxon>Stramenopiles</taxon>
        <taxon>Ochrophyta</taxon>
        <taxon>Bacillariophyta</taxon>
        <taxon>Bacillariophyceae</taxon>
        <taxon>Bacillariophycidae</taxon>
        <taxon>Naviculales</taxon>
        <taxon>Naviculaceae</taxon>
        <taxon>Fistulifera</taxon>
    </lineage>
</organism>
<dbReference type="PROSITE" id="PS00678">
    <property type="entry name" value="WD_REPEATS_1"/>
    <property type="match status" value="1"/>
</dbReference>
<dbReference type="PANTHER" id="PTHR19854:SF1">
    <property type="entry name" value="GUANINE NUCLEOTIDE-BINDING PROTEIN SUBUNIT BETA-LIKE PROTEIN 1"/>
    <property type="match status" value="1"/>
</dbReference>
<dbReference type="SUPFAM" id="SSF50978">
    <property type="entry name" value="WD40 repeat-like"/>
    <property type="match status" value="1"/>
</dbReference>
<evidence type="ECO:0000256" key="3">
    <source>
        <dbReference type="PROSITE-ProRule" id="PRU00221"/>
    </source>
</evidence>
<dbReference type="InterPro" id="IPR001680">
    <property type="entry name" value="WD40_rpt"/>
</dbReference>
<name>A0A1Z5JDS3_FISSO</name>
<dbReference type="Gene3D" id="2.130.10.10">
    <property type="entry name" value="YVTN repeat-like/Quinoprotein amine dehydrogenase"/>
    <property type="match status" value="2"/>
</dbReference>
<dbReference type="AlphaFoldDB" id="A0A1Z5JDS3"/>
<evidence type="ECO:0000313" key="4">
    <source>
        <dbReference type="EMBL" id="GAX12096.1"/>
    </source>
</evidence>
<evidence type="ECO:0000313" key="5">
    <source>
        <dbReference type="Proteomes" id="UP000198406"/>
    </source>
</evidence>
<dbReference type="PROSITE" id="PS50082">
    <property type="entry name" value="WD_REPEATS_2"/>
    <property type="match status" value="1"/>
</dbReference>
<dbReference type="InterPro" id="IPR019775">
    <property type="entry name" value="WD40_repeat_CS"/>
</dbReference>
<dbReference type="Pfam" id="PF00400">
    <property type="entry name" value="WD40"/>
    <property type="match status" value="1"/>
</dbReference>